<evidence type="ECO:0000256" key="3">
    <source>
        <dbReference type="ARBA" id="ARBA00022692"/>
    </source>
</evidence>
<keyword evidence="4" id="KW-0677">Repeat</keyword>
<sequence length="697" mass="76699">MGTWHACSLSKYEMFDLLLKSTECGCLLGNPRSRRLQAATGRRYESSRSAIRRFKNHPPTLSPIAKGEGMKTDEMKLPSYFATFAFLFLCFLSVNVADLDSDKQALLRFSARVPHGRKLNWSSATPVCTSWVGINCTKDQSRVMALHLPGVGLHGPIPANTLGKLDALMILSLRLNSLSGNLPTDLLSLPSLRYVYLQHNNFSGHIPPSLPPRLNFLDLSFNSLTGTIPATVQNLTNLTGLELQNNSLTGQIPNFNLPRLKLLNLSYNNLNGSIPSSLHNFPASSFVGNHICGPPLNQCLTINPSSPSPSPTHLPPSAKPGNSHKKLSTGAIIAISVGGSALVLFLFLFLVLRCLTRKNFQGSFTSKANGGRTEKPKEDFGSGVQEAEKNKLVFFEGCSYNFDLEDLLRASAEVLGKGSYGTTYKAILEEGTTMVVKRLKEVVAVKREFELQMENVGRLGHHPNLVPLRAYYYSKDEKLLVYDYIPAGSFSSLLHGSRESGRPLPDWDTRLKICLGAAKGITHLHASGGGKFVHGNIKSSNVLLTQDLHGCISDFGLTSLMSSPTVSSRTVGYRAPEAIETRKFTQKSDVYSFGVLLLEMLTGKAAQVQPSGHEDVVDLPRWVQSVVREEWTAEVFDIELMKYNDIEEELVQMLQIAMACVARLPDVRPSMEEVTRTIEEIRPSDSENRSSSDQEVA</sequence>
<dbReference type="PROSITE" id="PS00107">
    <property type="entry name" value="PROTEIN_KINASE_ATP"/>
    <property type="match status" value="1"/>
</dbReference>
<dbReference type="PANTHER" id="PTHR48010">
    <property type="entry name" value="OS05G0588300 PROTEIN"/>
    <property type="match status" value="1"/>
</dbReference>
<feature type="domain" description="Protein kinase" evidence="10">
    <location>
        <begin position="409"/>
        <end position="681"/>
    </location>
</feature>
<keyword evidence="6 9" id="KW-0472">Membrane</keyword>
<dbReference type="Pfam" id="PF08263">
    <property type="entry name" value="LRRNT_2"/>
    <property type="match status" value="1"/>
</dbReference>
<dbReference type="PROSITE" id="PS50011">
    <property type="entry name" value="PROTEIN_KINASE_DOM"/>
    <property type="match status" value="1"/>
</dbReference>
<dbReference type="EMBL" id="JARKNE010000010">
    <property type="protein sequence ID" value="KAK5793349.1"/>
    <property type="molecule type" value="Genomic_DNA"/>
</dbReference>
<keyword evidence="7" id="KW-0067">ATP-binding</keyword>
<dbReference type="InterPro" id="IPR032675">
    <property type="entry name" value="LRR_dom_sf"/>
</dbReference>
<comment type="caution">
    <text evidence="11">The sequence shown here is derived from an EMBL/GenBank/DDBJ whole genome shotgun (WGS) entry which is preliminary data.</text>
</comment>
<comment type="subcellular location">
    <subcellularLocation>
        <location evidence="1">Membrane</location>
    </subcellularLocation>
</comment>
<evidence type="ECO:0000256" key="8">
    <source>
        <dbReference type="SAM" id="MobiDB-lite"/>
    </source>
</evidence>
<dbReference type="InterPro" id="IPR001245">
    <property type="entry name" value="Ser-Thr/Tyr_kinase_cat_dom"/>
</dbReference>
<dbReference type="Gene3D" id="1.10.510.10">
    <property type="entry name" value="Transferase(Phosphotransferase) domain 1"/>
    <property type="match status" value="1"/>
</dbReference>
<feature type="region of interest" description="Disordered" evidence="8">
    <location>
        <begin position="674"/>
        <end position="697"/>
    </location>
</feature>
<keyword evidence="7" id="KW-0547">Nucleotide-binding</keyword>
<feature type="transmembrane region" description="Helical" evidence="9">
    <location>
        <begin position="331"/>
        <end position="352"/>
    </location>
</feature>
<dbReference type="Pfam" id="PF07714">
    <property type="entry name" value="PK_Tyr_Ser-Thr"/>
    <property type="match status" value="1"/>
</dbReference>
<gene>
    <name evidence="11" type="ORF">PVK06_034492</name>
</gene>
<dbReference type="InterPro" id="IPR000719">
    <property type="entry name" value="Prot_kinase_dom"/>
</dbReference>
<keyword evidence="3 9" id="KW-0812">Transmembrane</keyword>
<evidence type="ECO:0000256" key="5">
    <source>
        <dbReference type="ARBA" id="ARBA00022989"/>
    </source>
</evidence>
<proteinExistence type="predicted"/>
<dbReference type="Proteomes" id="UP001358586">
    <property type="component" value="Chromosome 10"/>
</dbReference>
<dbReference type="InterPro" id="IPR001611">
    <property type="entry name" value="Leu-rich_rpt"/>
</dbReference>
<dbReference type="Gene3D" id="3.30.200.20">
    <property type="entry name" value="Phosphorylase Kinase, domain 1"/>
    <property type="match status" value="1"/>
</dbReference>
<dbReference type="Pfam" id="PF00560">
    <property type="entry name" value="LRR_1"/>
    <property type="match status" value="3"/>
</dbReference>
<dbReference type="PANTHER" id="PTHR48010:SF64">
    <property type="entry name" value="PROTEIN KINASE DOMAIN-CONTAINING PROTEIN"/>
    <property type="match status" value="1"/>
</dbReference>
<evidence type="ECO:0000313" key="11">
    <source>
        <dbReference type="EMBL" id="KAK5793349.1"/>
    </source>
</evidence>
<dbReference type="InterPro" id="IPR017441">
    <property type="entry name" value="Protein_kinase_ATP_BS"/>
</dbReference>
<feature type="region of interest" description="Disordered" evidence="8">
    <location>
        <begin position="302"/>
        <end position="322"/>
    </location>
</feature>
<dbReference type="CDD" id="cd14066">
    <property type="entry name" value="STKc_IRAK"/>
    <property type="match status" value="1"/>
</dbReference>
<dbReference type="InterPro" id="IPR013210">
    <property type="entry name" value="LRR_N_plant-typ"/>
</dbReference>
<evidence type="ECO:0000256" key="1">
    <source>
        <dbReference type="ARBA" id="ARBA00004370"/>
    </source>
</evidence>
<dbReference type="InterPro" id="IPR011009">
    <property type="entry name" value="Kinase-like_dom_sf"/>
</dbReference>
<organism evidence="11 12">
    <name type="scientific">Gossypium arboreum</name>
    <name type="common">Tree cotton</name>
    <name type="synonym">Gossypium nanking</name>
    <dbReference type="NCBI Taxonomy" id="29729"/>
    <lineage>
        <taxon>Eukaryota</taxon>
        <taxon>Viridiplantae</taxon>
        <taxon>Streptophyta</taxon>
        <taxon>Embryophyta</taxon>
        <taxon>Tracheophyta</taxon>
        <taxon>Spermatophyta</taxon>
        <taxon>Magnoliopsida</taxon>
        <taxon>eudicotyledons</taxon>
        <taxon>Gunneridae</taxon>
        <taxon>Pentapetalae</taxon>
        <taxon>rosids</taxon>
        <taxon>malvids</taxon>
        <taxon>Malvales</taxon>
        <taxon>Malvaceae</taxon>
        <taxon>Malvoideae</taxon>
        <taxon>Gossypium</taxon>
    </lineage>
</organism>
<feature type="binding site" evidence="7">
    <location>
        <position position="446"/>
    </location>
    <ligand>
        <name>ATP</name>
        <dbReference type="ChEBI" id="CHEBI:30616"/>
    </ligand>
</feature>
<keyword evidence="5 9" id="KW-1133">Transmembrane helix</keyword>
<feature type="compositionally biased region" description="Pro residues" evidence="8">
    <location>
        <begin position="306"/>
        <end position="318"/>
    </location>
</feature>
<dbReference type="SUPFAM" id="SSF52058">
    <property type="entry name" value="L domain-like"/>
    <property type="match status" value="1"/>
</dbReference>
<evidence type="ECO:0000256" key="6">
    <source>
        <dbReference type="ARBA" id="ARBA00023136"/>
    </source>
</evidence>
<name>A0ABR0NEX8_GOSAR</name>
<reference evidence="11 12" key="1">
    <citation type="submission" date="2023-03" db="EMBL/GenBank/DDBJ databases">
        <title>WGS of Gossypium arboreum.</title>
        <authorList>
            <person name="Yu D."/>
        </authorList>
    </citation>
    <scope>NUCLEOTIDE SEQUENCE [LARGE SCALE GENOMIC DNA]</scope>
    <source>
        <tissue evidence="11">Leaf</tissue>
    </source>
</reference>
<protein>
    <recommendedName>
        <fullName evidence="10">Protein kinase domain-containing protein</fullName>
    </recommendedName>
</protein>
<evidence type="ECO:0000256" key="7">
    <source>
        <dbReference type="PROSITE-ProRule" id="PRU10141"/>
    </source>
</evidence>
<dbReference type="Gene3D" id="3.80.10.10">
    <property type="entry name" value="Ribonuclease Inhibitor"/>
    <property type="match status" value="2"/>
</dbReference>
<keyword evidence="2" id="KW-0433">Leucine-rich repeat</keyword>
<accession>A0ABR0NEX8</accession>
<evidence type="ECO:0000256" key="4">
    <source>
        <dbReference type="ARBA" id="ARBA00022737"/>
    </source>
</evidence>
<dbReference type="SUPFAM" id="SSF56112">
    <property type="entry name" value="Protein kinase-like (PK-like)"/>
    <property type="match status" value="1"/>
</dbReference>
<evidence type="ECO:0000256" key="9">
    <source>
        <dbReference type="SAM" id="Phobius"/>
    </source>
</evidence>
<dbReference type="InterPro" id="IPR050994">
    <property type="entry name" value="At_inactive_RLKs"/>
</dbReference>
<evidence type="ECO:0000256" key="2">
    <source>
        <dbReference type="ARBA" id="ARBA00022614"/>
    </source>
</evidence>
<feature type="transmembrane region" description="Helical" evidence="9">
    <location>
        <begin position="80"/>
        <end position="99"/>
    </location>
</feature>
<keyword evidence="12" id="KW-1185">Reference proteome</keyword>
<evidence type="ECO:0000313" key="12">
    <source>
        <dbReference type="Proteomes" id="UP001358586"/>
    </source>
</evidence>
<evidence type="ECO:0000259" key="10">
    <source>
        <dbReference type="PROSITE" id="PS50011"/>
    </source>
</evidence>
<dbReference type="PRINTS" id="PR00019">
    <property type="entry name" value="LEURICHRPT"/>
</dbReference>